<dbReference type="AlphaFoldDB" id="A0A7X9NLG9"/>
<reference evidence="3 4" key="1">
    <citation type="submission" date="2020-04" db="EMBL/GenBank/DDBJ databases">
        <authorList>
            <person name="Hitch T.C.A."/>
            <person name="Wylensek D."/>
            <person name="Clavel T."/>
        </authorList>
    </citation>
    <scope>NUCLEOTIDE SEQUENCE [LARGE SCALE GENOMIC DNA]</scope>
    <source>
        <strain evidence="3 4">WCA-380-WT-3C</strain>
    </source>
</reference>
<name>A0A7X9NLG9_9ENTE</name>
<dbReference type="PANTHER" id="PTHR33498">
    <property type="entry name" value="TRANSPOSASE FOR INSERTION SEQUENCE ELEMENT IS1557"/>
    <property type="match status" value="1"/>
</dbReference>
<comment type="caution">
    <text evidence="3">The sequence shown here is derived from an EMBL/GenBank/DDBJ whole genome shotgun (WGS) entry which is preliminary data.</text>
</comment>
<dbReference type="Pfam" id="PF14690">
    <property type="entry name" value="Zn_ribbon_ISL3"/>
    <property type="match status" value="1"/>
</dbReference>
<evidence type="ECO:0000313" key="4">
    <source>
        <dbReference type="Proteomes" id="UP000588071"/>
    </source>
</evidence>
<dbReference type="PANTHER" id="PTHR33498:SF1">
    <property type="entry name" value="TRANSPOSASE FOR INSERTION SEQUENCE ELEMENT IS1557"/>
    <property type="match status" value="1"/>
</dbReference>
<dbReference type="RefSeq" id="WP_168930634.1">
    <property type="nucleotide sequence ID" value="NZ_JABAFV010000005.1"/>
</dbReference>
<dbReference type="InterPro" id="IPR029261">
    <property type="entry name" value="Transposase_Znf"/>
</dbReference>
<dbReference type="Pfam" id="PF01610">
    <property type="entry name" value="DDE_Tnp_ISL3"/>
    <property type="match status" value="1"/>
</dbReference>
<sequence length="468" mass="53729">MSATFDDVFGLPDLKVNGASEAAKDGVSYTVIDASYDGDVPDICPECGNKLYKHGARNIKVSDSPALGKPLKWTIHFPRKRCPKCGYIWQASVNAVNENHKVTTRAYTLIAQKSLESPFSNVANEFMLSNVTVASLFEDFITEMNNILRFQTPTFLGIDEIKVKKIGEITVITDLEHRTLFDMLNGRNQATLTEYFMNMPGRENVLWVCTDMYRPFEKSIRDAMPKARWVIDRFHVVMKANEAVTDVRKQIQNTVSKKERIKTKKGLAYTVLTRAKSLSNEEAAKIRLCRNTDKYKPLATAFDLKEDFFNIYDENRDSKENAQKAFKNWEESIPEDEIYEKFRTLAKTVHNFYEQIFNWWDCPIAISNGFTECSNRIIRENNLKGRGYSFEILRGRTLYRKTNLSMALAGATFVGPGIPKKGPVFRYEGFSMEDDDNDDFDPNDYDYDFDPITGEIFTDDEIDSEEVE</sequence>
<dbReference type="NCBIfam" id="NF033550">
    <property type="entry name" value="transpos_ISL3"/>
    <property type="match status" value="1"/>
</dbReference>
<dbReference type="Proteomes" id="UP000588071">
    <property type="component" value="Unassembled WGS sequence"/>
</dbReference>
<evidence type="ECO:0000259" key="1">
    <source>
        <dbReference type="Pfam" id="PF01610"/>
    </source>
</evidence>
<proteinExistence type="predicted"/>
<accession>A0A7X9NLG9</accession>
<feature type="domain" description="Transposase IS204/IS1001/IS1096/IS1165 DDE" evidence="1">
    <location>
        <begin position="156"/>
        <end position="394"/>
    </location>
</feature>
<protein>
    <submittedName>
        <fullName evidence="3">ISL3 family transposase</fullName>
    </submittedName>
</protein>
<dbReference type="InterPro" id="IPR047951">
    <property type="entry name" value="Transpos_ISL3"/>
</dbReference>
<evidence type="ECO:0000259" key="2">
    <source>
        <dbReference type="Pfam" id="PF14690"/>
    </source>
</evidence>
<gene>
    <name evidence="3" type="ORF">HF857_04495</name>
</gene>
<feature type="domain" description="Transposase IS204/IS1001/IS1096/IS1165 zinc-finger" evidence="2">
    <location>
        <begin position="42"/>
        <end position="85"/>
    </location>
</feature>
<dbReference type="InterPro" id="IPR002560">
    <property type="entry name" value="Transposase_DDE"/>
</dbReference>
<dbReference type="EMBL" id="JABAFV010000005">
    <property type="protein sequence ID" value="NME49517.1"/>
    <property type="molecule type" value="Genomic_DNA"/>
</dbReference>
<evidence type="ECO:0000313" key="3">
    <source>
        <dbReference type="EMBL" id="NME49517.1"/>
    </source>
</evidence>
<organism evidence="3 4">
    <name type="scientific">Enterococcus cecorum</name>
    <dbReference type="NCBI Taxonomy" id="44008"/>
    <lineage>
        <taxon>Bacteria</taxon>
        <taxon>Bacillati</taxon>
        <taxon>Bacillota</taxon>
        <taxon>Bacilli</taxon>
        <taxon>Lactobacillales</taxon>
        <taxon>Enterococcaceae</taxon>
        <taxon>Enterococcus</taxon>
    </lineage>
</organism>